<evidence type="ECO:0000313" key="1">
    <source>
        <dbReference type="EMBL" id="KAJ56366.1"/>
    </source>
</evidence>
<accession>A0A037ZNF8</accession>
<dbReference type="OrthoDB" id="7650670at2"/>
<proteinExistence type="predicted"/>
<dbReference type="AlphaFoldDB" id="A0A037ZNF8"/>
<evidence type="ECO:0008006" key="3">
    <source>
        <dbReference type="Google" id="ProtNLM"/>
    </source>
</evidence>
<dbReference type="Proteomes" id="UP000026249">
    <property type="component" value="Unassembled WGS sequence"/>
</dbReference>
<evidence type="ECO:0000313" key="2">
    <source>
        <dbReference type="Proteomes" id="UP000026249"/>
    </source>
</evidence>
<comment type="caution">
    <text evidence="1">The sequence shown here is derived from an EMBL/GenBank/DDBJ whole genome shotgun (WGS) entry which is preliminary data.</text>
</comment>
<name>A0A037ZNF8_9RHOB</name>
<organism evidence="1 2">
    <name type="scientific">Actibacterium mucosum KCTC 23349</name>
    <dbReference type="NCBI Taxonomy" id="1454373"/>
    <lineage>
        <taxon>Bacteria</taxon>
        <taxon>Pseudomonadati</taxon>
        <taxon>Pseudomonadota</taxon>
        <taxon>Alphaproteobacteria</taxon>
        <taxon>Rhodobacterales</taxon>
        <taxon>Roseobacteraceae</taxon>
        <taxon>Actibacterium</taxon>
    </lineage>
</organism>
<reference evidence="1 2" key="1">
    <citation type="submission" date="2014-03" db="EMBL/GenBank/DDBJ databases">
        <title>Draft Genome Sequence of Actibacterium mucosum KCTC 23349, a Marine Alphaproteobacterium with Complex Ionic Requirements Isolated from Mediterranean Seawater at Malvarrosa Beach, Valencia, Spain.</title>
        <authorList>
            <person name="Arahal D.R."/>
            <person name="Shao Z."/>
            <person name="Lai Q."/>
            <person name="Pujalte M.J."/>
        </authorList>
    </citation>
    <scope>NUCLEOTIDE SEQUENCE [LARGE SCALE GENOMIC DNA]</scope>
    <source>
        <strain evidence="1 2">KCTC 23349</strain>
    </source>
</reference>
<dbReference type="RefSeq" id="WP_035256334.1">
    <property type="nucleotide sequence ID" value="NZ_JFKE01000002.1"/>
</dbReference>
<dbReference type="STRING" id="1454373.ACMU_05320"/>
<sequence length="192" mass="20800">MKPKHIIAALALVGVLAAAVAVVWPRAAQISQTDAYSAPGLDPLTIRDAQAEFWRLTPALLLVVYEAFGETQENAIYDTLASVTHGDALEYLYLERVGAMKGGGLEEADQTIHEIKLLNTQVAHENSALIIDASWQVIGTVGHSEHLHVRGNTYSADLTVSPVEGAWRITDFELLDVNRDTAGETFPAPQTN</sequence>
<gene>
    <name evidence="1" type="ORF">ACMU_05320</name>
</gene>
<protein>
    <recommendedName>
        <fullName evidence="3">SnoaL-like domain-containing protein</fullName>
    </recommendedName>
</protein>
<keyword evidence="2" id="KW-1185">Reference proteome</keyword>
<dbReference type="EMBL" id="JFKE01000002">
    <property type="protein sequence ID" value="KAJ56366.1"/>
    <property type="molecule type" value="Genomic_DNA"/>
</dbReference>